<evidence type="ECO:0000256" key="5">
    <source>
        <dbReference type="ARBA" id="ARBA00008117"/>
    </source>
</evidence>
<evidence type="ECO:0000256" key="4">
    <source>
        <dbReference type="ARBA" id="ARBA00004906"/>
    </source>
</evidence>
<dbReference type="GO" id="GO:0008270">
    <property type="term" value="F:zinc ion binding"/>
    <property type="evidence" value="ECO:0007669"/>
    <property type="project" value="UniProtKB-KW"/>
</dbReference>
<dbReference type="EC" id="2.3.2.27" evidence="6"/>
<feature type="compositionally biased region" description="Basic and acidic residues" evidence="17">
    <location>
        <begin position="1"/>
        <end position="10"/>
    </location>
</feature>
<evidence type="ECO:0000256" key="14">
    <source>
        <dbReference type="ARBA" id="ARBA00035131"/>
    </source>
</evidence>
<protein>
    <recommendedName>
        <fullName evidence="14">E3 ubiquitin-protein ligase RNF10</fullName>
        <ecNumber evidence="6">2.3.2.27</ecNumber>
    </recommendedName>
    <alternativeName>
        <fullName evidence="15">RING finger protein 10</fullName>
    </alternativeName>
</protein>
<evidence type="ECO:0000256" key="6">
    <source>
        <dbReference type="ARBA" id="ARBA00012483"/>
    </source>
</evidence>
<evidence type="ECO:0000256" key="16">
    <source>
        <dbReference type="PROSITE-ProRule" id="PRU00175"/>
    </source>
</evidence>
<dbReference type="InterPro" id="IPR017907">
    <property type="entry name" value="Znf_RING_CS"/>
</dbReference>
<dbReference type="Pfam" id="PF00097">
    <property type="entry name" value="zf-C3HC4"/>
    <property type="match status" value="1"/>
</dbReference>
<comment type="subcellular location">
    <subcellularLocation>
        <location evidence="3">Cytoplasm</location>
    </subcellularLocation>
    <subcellularLocation>
        <location evidence="2">Nucleus</location>
    </subcellularLocation>
</comment>
<dbReference type="GO" id="GO:0005634">
    <property type="term" value="C:nucleus"/>
    <property type="evidence" value="ECO:0007669"/>
    <property type="project" value="UniProtKB-SubCell"/>
</dbReference>
<keyword evidence="20" id="KW-1185">Reference proteome</keyword>
<dbReference type="FunFam" id="3.30.40.10:FF:000112">
    <property type="entry name" value="RING finger protein 10"/>
    <property type="match status" value="1"/>
</dbReference>
<dbReference type="GO" id="GO:0000976">
    <property type="term" value="F:transcription cis-regulatory region binding"/>
    <property type="evidence" value="ECO:0007669"/>
    <property type="project" value="TreeGrafter"/>
</dbReference>
<keyword evidence="13" id="KW-0539">Nucleus</keyword>
<dbReference type="PANTHER" id="PTHR12983:SF9">
    <property type="entry name" value="E3 UBIQUITIN-PROTEIN LIGASE RNF10"/>
    <property type="match status" value="1"/>
</dbReference>
<dbReference type="SMART" id="SM00184">
    <property type="entry name" value="RING"/>
    <property type="match status" value="1"/>
</dbReference>
<dbReference type="PANTHER" id="PTHR12983">
    <property type="entry name" value="RING FINGER 10 FAMILY MEMBER"/>
    <property type="match status" value="1"/>
</dbReference>
<organism evidence="19 20">
    <name type="scientific">Desmophyllum pertusum</name>
    <dbReference type="NCBI Taxonomy" id="174260"/>
    <lineage>
        <taxon>Eukaryota</taxon>
        <taxon>Metazoa</taxon>
        <taxon>Cnidaria</taxon>
        <taxon>Anthozoa</taxon>
        <taxon>Hexacorallia</taxon>
        <taxon>Scleractinia</taxon>
        <taxon>Caryophylliina</taxon>
        <taxon>Caryophylliidae</taxon>
        <taxon>Desmophyllum</taxon>
    </lineage>
</organism>
<accession>A0A9X0CY66</accession>
<evidence type="ECO:0000256" key="10">
    <source>
        <dbReference type="ARBA" id="ARBA00022771"/>
    </source>
</evidence>
<evidence type="ECO:0000256" key="3">
    <source>
        <dbReference type="ARBA" id="ARBA00004496"/>
    </source>
</evidence>
<dbReference type="OrthoDB" id="10064108at2759"/>
<dbReference type="PROSITE" id="PS00518">
    <property type="entry name" value="ZF_RING_1"/>
    <property type="match status" value="1"/>
</dbReference>
<feature type="compositionally biased region" description="Low complexity" evidence="17">
    <location>
        <begin position="471"/>
        <end position="484"/>
    </location>
</feature>
<evidence type="ECO:0000256" key="12">
    <source>
        <dbReference type="ARBA" id="ARBA00022833"/>
    </source>
</evidence>
<evidence type="ECO:0000256" key="13">
    <source>
        <dbReference type="ARBA" id="ARBA00023242"/>
    </source>
</evidence>
<keyword evidence="12" id="KW-0862">Zinc</keyword>
<keyword evidence="9" id="KW-0479">Metal-binding</keyword>
<evidence type="ECO:0000256" key="17">
    <source>
        <dbReference type="SAM" id="MobiDB-lite"/>
    </source>
</evidence>
<keyword evidence="11" id="KW-0833">Ubl conjugation pathway</keyword>
<evidence type="ECO:0000256" key="7">
    <source>
        <dbReference type="ARBA" id="ARBA00022490"/>
    </source>
</evidence>
<sequence>MSEKPDEMEGRAAAPKGVVPSQLNGREAAPRNKSSSRGRNRRGQNYGRFANQEHYRQQRDASDRRDGFNQPQRRGAVPDRRSPARSPYQTSIDSKKDSISDVLQDNPVTSAGSKKYGTSLNHLLNFKYAPREKPVVYHPRGTNKKYTPFNKEQFIQANFQFVVSDSGDYTIHAMDPDVLVEWDFIEQVRIFSHEVPSCPICLYPPVAAKITRCGHIYCWSCILHYLSLTDKSWHKCPICYEAVHKKDLKSVVAMESQPFSVGDTITMRLMKRAKTSVLAIPKSQWPERELKPFGINDVEDTCYAKLLLASPEDVLKQIVAPEETALSTQLMEATSEQSEEVCYIEVALDEIKARRESLSESKDCVEEVRSLVESAVMHFEDDYHKNGQEVLTSWKVLSPNAIQGVGDYEAAFSDDDEEEEEEEADGGEQVSTEFTSACDVTGSSVEETCKTTEMEEDFPGSTNDNKAQEYTSESTSGDSGSDSSRPLSPGPVSMQYYYFYQAADGQNVFLSPINARCLIKEYGSLENCPEYITAQILEMDALSQSEALRKQYRYMSHLPLTCEFVICELDIKPPVVSRGTLNFFRGNYNIENSSDKRS</sequence>
<comment type="caution">
    <text evidence="19">The sequence shown here is derived from an EMBL/GenBank/DDBJ whole genome shotgun (WGS) entry which is preliminary data.</text>
</comment>
<keyword evidence="10 16" id="KW-0863">Zinc-finger</keyword>
<evidence type="ECO:0000313" key="20">
    <source>
        <dbReference type="Proteomes" id="UP001163046"/>
    </source>
</evidence>
<comment type="pathway">
    <text evidence="4">Protein modification; protein ubiquitination.</text>
</comment>
<evidence type="ECO:0000259" key="18">
    <source>
        <dbReference type="PROSITE" id="PS50089"/>
    </source>
</evidence>
<comment type="similarity">
    <text evidence="5">Belongs to the RNF10 family.</text>
</comment>
<dbReference type="Gene3D" id="3.30.40.10">
    <property type="entry name" value="Zinc/RING finger domain, C3HC4 (zinc finger)"/>
    <property type="match status" value="1"/>
</dbReference>
<reference evidence="19" key="1">
    <citation type="submission" date="2023-01" db="EMBL/GenBank/DDBJ databases">
        <title>Genome assembly of the deep-sea coral Lophelia pertusa.</title>
        <authorList>
            <person name="Herrera S."/>
            <person name="Cordes E."/>
        </authorList>
    </citation>
    <scope>NUCLEOTIDE SEQUENCE</scope>
    <source>
        <strain evidence="19">USNM1676648</strain>
        <tissue evidence="19">Polyp</tissue>
    </source>
</reference>
<proteinExistence type="inferred from homology"/>
<keyword evidence="7" id="KW-0963">Cytoplasm</keyword>
<feature type="domain" description="RING-type" evidence="18">
    <location>
        <begin position="198"/>
        <end position="239"/>
    </location>
</feature>
<feature type="compositionally biased region" description="Basic and acidic residues" evidence="17">
    <location>
        <begin position="51"/>
        <end position="67"/>
    </location>
</feature>
<evidence type="ECO:0000256" key="11">
    <source>
        <dbReference type="ARBA" id="ARBA00022786"/>
    </source>
</evidence>
<dbReference type="CDD" id="cd16536">
    <property type="entry name" value="RING-HC_RNF10"/>
    <property type="match status" value="1"/>
</dbReference>
<evidence type="ECO:0000256" key="2">
    <source>
        <dbReference type="ARBA" id="ARBA00004123"/>
    </source>
</evidence>
<keyword evidence="8" id="KW-0808">Transferase</keyword>
<feature type="compositionally biased region" description="Polar residues" evidence="17">
    <location>
        <begin position="460"/>
        <end position="470"/>
    </location>
</feature>
<feature type="compositionally biased region" description="Acidic residues" evidence="17">
    <location>
        <begin position="412"/>
        <end position="426"/>
    </location>
</feature>
<name>A0A9X0CY66_9CNID</name>
<gene>
    <name evidence="19" type="primary">RNF10_1</name>
    <name evidence="19" type="ORF">OS493_021300</name>
</gene>
<comment type="catalytic activity">
    <reaction evidence="1">
        <text>S-ubiquitinyl-[E2 ubiquitin-conjugating enzyme]-L-cysteine + [acceptor protein]-L-lysine = [E2 ubiquitin-conjugating enzyme]-L-cysteine + N(6)-ubiquitinyl-[acceptor protein]-L-lysine.</text>
        <dbReference type="EC" id="2.3.2.27"/>
    </reaction>
</comment>
<dbReference type="Proteomes" id="UP001163046">
    <property type="component" value="Unassembled WGS sequence"/>
</dbReference>
<evidence type="ECO:0000256" key="15">
    <source>
        <dbReference type="ARBA" id="ARBA00035390"/>
    </source>
</evidence>
<evidence type="ECO:0000256" key="8">
    <source>
        <dbReference type="ARBA" id="ARBA00022679"/>
    </source>
</evidence>
<dbReference type="SUPFAM" id="SSF57850">
    <property type="entry name" value="RING/U-box"/>
    <property type="match status" value="1"/>
</dbReference>
<dbReference type="GO" id="GO:0005737">
    <property type="term" value="C:cytoplasm"/>
    <property type="evidence" value="ECO:0007669"/>
    <property type="project" value="UniProtKB-SubCell"/>
</dbReference>
<dbReference type="PROSITE" id="PS50089">
    <property type="entry name" value="ZF_RING_2"/>
    <property type="match status" value="1"/>
</dbReference>
<evidence type="ECO:0000313" key="19">
    <source>
        <dbReference type="EMBL" id="KAJ7378718.1"/>
    </source>
</evidence>
<evidence type="ECO:0000256" key="1">
    <source>
        <dbReference type="ARBA" id="ARBA00000900"/>
    </source>
</evidence>
<dbReference type="InterPro" id="IPR013083">
    <property type="entry name" value="Znf_RING/FYVE/PHD"/>
</dbReference>
<dbReference type="InterPro" id="IPR018957">
    <property type="entry name" value="Znf_C3HC4_RING-type"/>
</dbReference>
<dbReference type="InterPro" id="IPR001841">
    <property type="entry name" value="Znf_RING"/>
</dbReference>
<dbReference type="GO" id="GO:0061630">
    <property type="term" value="F:ubiquitin protein ligase activity"/>
    <property type="evidence" value="ECO:0007669"/>
    <property type="project" value="UniProtKB-EC"/>
</dbReference>
<evidence type="ECO:0000256" key="9">
    <source>
        <dbReference type="ARBA" id="ARBA00022723"/>
    </source>
</evidence>
<feature type="region of interest" description="Disordered" evidence="17">
    <location>
        <begin position="1"/>
        <end position="114"/>
    </location>
</feature>
<feature type="region of interest" description="Disordered" evidence="17">
    <location>
        <begin position="411"/>
        <end position="488"/>
    </location>
</feature>
<dbReference type="InterPro" id="IPR039739">
    <property type="entry name" value="MAG2/RNF10"/>
</dbReference>
<dbReference type="GO" id="GO:0045944">
    <property type="term" value="P:positive regulation of transcription by RNA polymerase II"/>
    <property type="evidence" value="ECO:0007669"/>
    <property type="project" value="TreeGrafter"/>
</dbReference>
<dbReference type="EMBL" id="MU826363">
    <property type="protein sequence ID" value="KAJ7378718.1"/>
    <property type="molecule type" value="Genomic_DNA"/>
</dbReference>
<dbReference type="AlphaFoldDB" id="A0A9X0CY66"/>